<sequence>MCVSATRLVAANKPPAEGEPAHIPDQHGAADGAVFDWSRPCPVSTFKFCSSSSIN</sequence>
<gene>
    <name evidence="1" type="ORF">YBN1229_v1_2047</name>
</gene>
<proteinExistence type="predicted"/>
<organism evidence="1 2">
    <name type="scientific">Candidatus Filomicrobium marinum</name>
    <dbReference type="NCBI Taxonomy" id="1608628"/>
    <lineage>
        <taxon>Bacteria</taxon>
        <taxon>Pseudomonadati</taxon>
        <taxon>Pseudomonadota</taxon>
        <taxon>Alphaproteobacteria</taxon>
        <taxon>Hyphomicrobiales</taxon>
        <taxon>Hyphomicrobiaceae</taxon>
        <taxon>Filomicrobium</taxon>
    </lineage>
</organism>
<dbReference type="EMBL" id="LN829119">
    <property type="protein sequence ID" value="CPR19185.1"/>
    <property type="molecule type" value="Genomic_DNA"/>
</dbReference>
<dbReference type="KEGG" id="fil:BN1229_v1_2045"/>
<dbReference type="Proteomes" id="UP000033187">
    <property type="component" value="Chromosome 1"/>
</dbReference>
<evidence type="ECO:0000313" key="1">
    <source>
        <dbReference type="EMBL" id="CPR19185.1"/>
    </source>
</evidence>
<name>A0A0D6JF23_9HYPH</name>
<evidence type="ECO:0000313" key="2">
    <source>
        <dbReference type="Proteomes" id="UP000033187"/>
    </source>
</evidence>
<protein>
    <submittedName>
        <fullName evidence="1">Uncharacterized protein</fullName>
    </submittedName>
</protein>
<accession>A0A0D6JF23</accession>
<keyword evidence="2" id="KW-1185">Reference proteome</keyword>
<dbReference type="AlphaFoldDB" id="A0A0D6JF23"/>
<dbReference type="KEGG" id="fiy:BN1229_v1_2047"/>
<reference evidence="1" key="1">
    <citation type="journal article" date="2015" name="Genome Announc.">
        <title>Complete Genome Sequences of Two Strains of Candidatus Filomicrobium marinum, a Methanesulfonate-Degrading Species.</title>
        <authorList>
            <person name="Henriques A.C."/>
            <person name="De Marco P."/>
        </authorList>
    </citation>
    <scope>NUCLEOTIDE SEQUENCE</scope>
    <source>
        <strain evidence="1">Berkeley</strain>
    </source>
</reference>